<dbReference type="Pfam" id="PF00169">
    <property type="entry name" value="PH"/>
    <property type="match status" value="1"/>
</dbReference>
<sequence length="346" mass="38582">SAGIGWKSWKRRWFILTRTSLVFFKNDPRALPQRGGEVNLTLGGIDLNNSGSVVVREDKKLLTVLFPDGRDGRAFTLKAESLEDLFEWKTALEHALAQAPNAALVMCHNGIFRNDNADTFEGSFEYWRDKRPIKSLVVGRPILLALEDIDGGPSFLEKALRFLEKHGIKVEGILRQAADVEEVDRRIQEYEQGKTEFAADEDSHVVGDCVKYVLRELPSSPVPASCCTALLEAYRLEHKEARVNAMRSAISETFPEPNRRLLQRILKMMHVIASHTAENRMTPSAVAACMAPLLLRPLLAGECELDDDFEMNGDNSAQLLAAANAANNAQAIITTLLEEYESVFDV</sequence>
<dbReference type="CDD" id="cd00821">
    <property type="entry name" value="PH"/>
    <property type="match status" value="1"/>
</dbReference>
<dbReference type="SUPFAM" id="SSF48350">
    <property type="entry name" value="GTPase activation domain, GAP"/>
    <property type="match status" value="1"/>
</dbReference>
<evidence type="ECO:0000259" key="2">
    <source>
        <dbReference type="PROSITE" id="PS50003"/>
    </source>
</evidence>
<feature type="domain" description="Rho-GAP" evidence="3">
    <location>
        <begin position="144"/>
        <end position="344"/>
    </location>
</feature>
<dbReference type="Gene3D" id="2.30.29.30">
    <property type="entry name" value="Pleckstrin-homology domain (PH domain)/Phosphotyrosine-binding domain (PTB)"/>
    <property type="match status" value="1"/>
</dbReference>
<feature type="domain" description="PH" evidence="2">
    <location>
        <begin position="1"/>
        <end position="97"/>
    </location>
</feature>
<dbReference type="EMBL" id="CP097510">
    <property type="protein sequence ID" value="URE37194.1"/>
    <property type="molecule type" value="Genomic_DNA"/>
</dbReference>
<dbReference type="Proteomes" id="UP001055439">
    <property type="component" value="Chromosome 8"/>
</dbReference>
<dbReference type="InterPro" id="IPR008936">
    <property type="entry name" value="Rho_GTPase_activation_prot"/>
</dbReference>
<dbReference type="OrthoDB" id="2157866at2759"/>
<dbReference type="PANTHER" id="PTHR46265">
    <property type="entry name" value="RHO GTPASE-ACTIVATING PROTEIN 7"/>
    <property type="match status" value="1"/>
</dbReference>
<dbReference type="SMART" id="SM00233">
    <property type="entry name" value="PH"/>
    <property type="match status" value="1"/>
</dbReference>
<feature type="non-terminal residue" evidence="4">
    <location>
        <position position="1"/>
    </location>
</feature>
<dbReference type="AlphaFoldDB" id="A0A9E7HVZ3"/>
<dbReference type="CDD" id="cd00159">
    <property type="entry name" value="RhoGAP"/>
    <property type="match status" value="1"/>
</dbReference>
<dbReference type="InterPro" id="IPR000198">
    <property type="entry name" value="RhoGAP_dom"/>
</dbReference>
<dbReference type="PANTHER" id="PTHR46265:SF2">
    <property type="entry name" value="RHO GTPASE-ACTIVATING PROTEIN 7"/>
    <property type="match status" value="1"/>
</dbReference>
<evidence type="ECO:0000256" key="1">
    <source>
        <dbReference type="ARBA" id="ARBA00022468"/>
    </source>
</evidence>
<evidence type="ECO:0000259" key="3">
    <source>
        <dbReference type="PROSITE" id="PS50238"/>
    </source>
</evidence>
<dbReference type="InterPro" id="IPR011993">
    <property type="entry name" value="PH-like_dom_sf"/>
</dbReference>
<dbReference type="SUPFAM" id="SSF50729">
    <property type="entry name" value="PH domain-like"/>
    <property type="match status" value="1"/>
</dbReference>
<keyword evidence="1" id="KW-0343">GTPase activation</keyword>
<dbReference type="FunFam" id="1.10.555.10:FF:000052">
    <property type="entry name" value="Rho GTPase-activating protein REN1"/>
    <property type="match status" value="1"/>
</dbReference>
<dbReference type="InterPro" id="IPR052799">
    <property type="entry name" value="Rho_GAP_Regulators"/>
</dbReference>
<reference evidence="4" key="1">
    <citation type="submission" date="2022-05" db="EMBL/GenBank/DDBJ databases">
        <title>The Musa troglodytarum L. genome provides insights into the mechanism of non-climacteric behaviour and enrichment of carotenoids.</title>
        <authorList>
            <person name="Wang J."/>
        </authorList>
    </citation>
    <scope>NUCLEOTIDE SEQUENCE</scope>
    <source>
        <tissue evidence="4">Leaf</tissue>
    </source>
</reference>
<dbReference type="SMART" id="SM00324">
    <property type="entry name" value="RhoGAP"/>
    <property type="match status" value="1"/>
</dbReference>
<evidence type="ECO:0000313" key="4">
    <source>
        <dbReference type="EMBL" id="URE37194.1"/>
    </source>
</evidence>
<dbReference type="PROSITE" id="PS50003">
    <property type="entry name" value="PH_DOMAIN"/>
    <property type="match status" value="1"/>
</dbReference>
<accession>A0A9E7HVZ3</accession>
<dbReference type="Pfam" id="PF00620">
    <property type="entry name" value="RhoGAP"/>
    <property type="match status" value="1"/>
</dbReference>
<dbReference type="InterPro" id="IPR001849">
    <property type="entry name" value="PH_domain"/>
</dbReference>
<dbReference type="PROSITE" id="PS50238">
    <property type="entry name" value="RHOGAP"/>
    <property type="match status" value="1"/>
</dbReference>
<protein>
    <submittedName>
        <fullName evidence="4">RhoGAP domain</fullName>
    </submittedName>
</protein>
<evidence type="ECO:0000313" key="5">
    <source>
        <dbReference type="Proteomes" id="UP001055439"/>
    </source>
</evidence>
<dbReference type="Gene3D" id="1.10.555.10">
    <property type="entry name" value="Rho GTPase activation protein"/>
    <property type="match status" value="1"/>
</dbReference>
<gene>
    <name evidence="4" type="ORF">MUK42_07338</name>
</gene>
<dbReference type="GO" id="GO:0005096">
    <property type="term" value="F:GTPase activator activity"/>
    <property type="evidence" value="ECO:0007669"/>
    <property type="project" value="UniProtKB-KW"/>
</dbReference>
<name>A0A9E7HVZ3_9LILI</name>
<proteinExistence type="predicted"/>
<dbReference type="GO" id="GO:0007165">
    <property type="term" value="P:signal transduction"/>
    <property type="evidence" value="ECO:0007669"/>
    <property type="project" value="InterPro"/>
</dbReference>
<keyword evidence="5" id="KW-1185">Reference proteome</keyword>
<organism evidence="4 5">
    <name type="scientific">Musa troglodytarum</name>
    <name type="common">fe'i banana</name>
    <dbReference type="NCBI Taxonomy" id="320322"/>
    <lineage>
        <taxon>Eukaryota</taxon>
        <taxon>Viridiplantae</taxon>
        <taxon>Streptophyta</taxon>
        <taxon>Embryophyta</taxon>
        <taxon>Tracheophyta</taxon>
        <taxon>Spermatophyta</taxon>
        <taxon>Magnoliopsida</taxon>
        <taxon>Liliopsida</taxon>
        <taxon>Zingiberales</taxon>
        <taxon>Musaceae</taxon>
        <taxon>Musa</taxon>
    </lineage>
</organism>